<evidence type="ECO:0000313" key="9">
    <source>
        <dbReference type="Proteomes" id="UP000182692"/>
    </source>
</evidence>
<dbReference type="Pfam" id="PF24827">
    <property type="entry name" value="AstE_AspA_cat"/>
    <property type="match status" value="1"/>
</dbReference>
<evidence type="ECO:0000313" key="8">
    <source>
        <dbReference type="EMBL" id="SFO94878.1"/>
    </source>
</evidence>
<dbReference type="PANTHER" id="PTHR15162">
    <property type="entry name" value="ASPARTOACYLASE"/>
    <property type="match status" value="1"/>
</dbReference>
<sequence>MINSYLSGGFLQHALYPPGNFMPQVFTLENGVEVKHHDVGVVEISPPTATKDIVISSGIHGDETAPIELVDDLVKEIVEGRFVPTERTLFIIAHPKAIHAYTRFIEENLNRLFAGENDHRNEECVLANRLQCHVKEFFSLSVDGETEHSRERWHFDLHSAIRDSKHYMFAVIPASSHATDIRPMSSFLQFSAMDAMLLSRTPSSTFSWWTGETFGALAATFEMGRVAPLYKNDMTEFEPLKAGIKALLSNQTLDESASNQTFDIYKVSRTITKTDDAFTLAFSNEAANFTFFKEGETLAEENGKEYVSEAGGEAVVFPNAKVAVGQRACLLVKPFTPDLSLPLYVNVERDPGPIAAS</sequence>
<evidence type="ECO:0000256" key="3">
    <source>
        <dbReference type="ARBA" id="ARBA00022801"/>
    </source>
</evidence>
<keyword evidence="2 5" id="KW-0479">Metal-binding</keyword>
<feature type="domain" description="Succinylglutamate desuccinylase/Aspartoacylase catalytic" evidence="7">
    <location>
        <begin position="50"/>
        <end position="244"/>
    </location>
</feature>
<dbReference type="STRING" id="1121869.SAMN03084138_00924"/>
<dbReference type="SUPFAM" id="SSF53187">
    <property type="entry name" value="Zn-dependent exopeptidases"/>
    <property type="match status" value="1"/>
</dbReference>
<feature type="binding site" evidence="5">
    <location>
        <position position="158"/>
    </location>
    <ligand>
        <name>Zn(2+)</name>
        <dbReference type="ChEBI" id="CHEBI:29105"/>
    </ligand>
</feature>
<dbReference type="GO" id="GO:0019544">
    <property type="term" value="P:L-arginine catabolic process to L-glutamate"/>
    <property type="evidence" value="ECO:0007669"/>
    <property type="project" value="UniProtKB-UniRule"/>
</dbReference>
<evidence type="ECO:0000256" key="1">
    <source>
        <dbReference type="ARBA" id="ARBA00022503"/>
    </source>
</evidence>
<dbReference type="EMBL" id="FOWR01000005">
    <property type="protein sequence ID" value="SFO94878.1"/>
    <property type="molecule type" value="Genomic_DNA"/>
</dbReference>
<comment type="function">
    <text evidence="5">Transforms N(2)-succinylglutamate into succinate and glutamate.</text>
</comment>
<evidence type="ECO:0000259" key="6">
    <source>
        <dbReference type="Pfam" id="PF04952"/>
    </source>
</evidence>
<dbReference type="HAMAP" id="MF_00767">
    <property type="entry name" value="Arg_catab_AstE"/>
    <property type="match status" value="1"/>
</dbReference>
<reference evidence="8 9" key="1">
    <citation type="submission" date="2016-10" db="EMBL/GenBank/DDBJ databases">
        <authorList>
            <person name="de Groot N.N."/>
        </authorList>
    </citation>
    <scope>NUCLEOTIDE SEQUENCE [LARGE SCALE GENOMIC DNA]</scope>
    <source>
        <strain evidence="8 9">DSM 15893</strain>
    </source>
</reference>
<keyword evidence="3 5" id="KW-0378">Hydrolase</keyword>
<dbReference type="InterPro" id="IPR016681">
    <property type="entry name" value="SuccinylGlu_desuccinylase"/>
</dbReference>
<dbReference type="AlphaFoldDB" id="A0A1I5LCA9"/>
<proteinExistence type="inferred from homology"/>
<comment type="pathway">
    <text evidence="5">Amino-acid degradation; L-arginine degradation via AST pathway; L-glutamate and succinate from L-arginine: step 5/5.</text>
</comment>
<dbReference type="Pfam" id="PF04952">
    <property type="entry name" value="AstE_AspA_hybrid"/>
    <property type="match status" value="1"/>
</dbReference>
<comment type="catalytic activity">
    <reaction evidence="5">
        <text>N-succinyl-L-glutamate + H2O = L-glutamate + succinate</text>
        <dbReference type="Rhea" id="RHEA:15169"/>
        <dbReference type="ChEBI" id="CHEBI:15377"/>
        <dbReference type="ChEBI" id="CHEBI:29985"/>
        <dbReference type="ChEBI" id="CHEBI:30031"/>
        <dbReference type="ChEBI" id="CHEBI:58763"/>
        <dbReference type="EC" id="3.5.1.96"/>
    </reaction>
</comment>
<dbReference type="InterPro" id="IPR007036">
    <property type="entry name" value="Aste_AspA_hybrid_dom"/>
</dbReference>
<dbReference type="UniPathway" id="UPA00185">
    <property type="reaction ID" value="UER00283"/>
</dbReference>
<comment type="cofactor">
    <cofactor evidence="5">
        <name>Zn(2+)</name>
        <dbReference type="ChEBI" id="CHEBI:29105"/>
    </cofactor>
    <text evidence="5">Binds 1 zinc ion per subunit.</text>
</comment>
<dbReference type="Gene3D" id="2.40.50.630">
    <property type="match status" value="1"/>
</dbReference>
<evidence type="ECO:0000259" key="7">
    <source>
        <dbReference type="Pfam" id="PF24827"/>
    </source>
</evidence>
<keyword evidence="4 5" id="KW-0862">Zinc</keyword>
<dbReference type="EC" id="3.5.1.96" evidence="5"/>
<keyword evidence="1 5" id="KW-0056">Arginine metabolism</keyword>
<dbReference type="Proteomes" id="UP000182692">
    <property type="component" value="Unassembled WGS sequence"/>
</dbReference>
<evidence type="ECO:0000256" key="5">
    <source>
        <dbReference type="HAMAP-Rule" id="MF_00767"/>
    </source>
</evidence>
<accession>A0A1I5LCA9</accession>
<gene>
    <name evidence="5" type="primary">astE</name>
    <name evidence="8" type="ORF">SAMN03084138_00924</name>
</gene>
<dbReference type="GO" id="GO:0008270">
    <property type="term" value="F:zinc ion binding"/>
    <property type="evidence" value="ECO:0007669"/>
    <property type="project" value="UniProtKB-UniRule"/>
</dbReference>
<feature type="binding site" evidence="5">
    <location>
        <position position="63"/>
    </location>
    <ligand>
        <name>Zn(2+)</name>
        <dbReference type="ChEBI" id="CHEBI:29105"/>
    </ligand>
</feature>
<feature type="active site" evidence="5">
    <location>
        <position position="222"/>
    </location>
</feature>
<dbReference type="InterPro" id="IPR050178">
    <property type="entry name" value="AspA/AstE_fam"/>
</dbReference>
<dbReference type="PANTHER" id="PTHR15162:SF7">
    <property type="entry name" value="SUCCINYLGLUTAMATE DESUCCINYLASE"/>
    <property type="match status" value="1"/>
</dbReference>
<dbReference type="NCBIfam" id="NF003706">
    <property type="entry name" value="PRK05324.1"/>
    <property type="match status" value="1"/>
</dbReference>
<comment type="similarity">
    <text evidence="5">Belongs to the AspA/AstE family. Succinylglutamate desuccinylase subfamily.</text>
</comment>
<protein>
    <recommendedName>
        <fullName evidence="5">Succinylglutamate desuccinylase</fullName>
        <ecNumber evidence="5">3.5.1.96</ecNumber>
    </recommendedName>
</protein>
<dbReference type="InterPro" id="IPR055438">
    <property type="entry name" value="AstE_AspA_cat"/>
</dbReference>
<dbReference type="Gene3D" id="3.40.630.10">
    <property type="entry name" value="Zn peptidases"/>
    <property type="match status" value="1"/>
</dbReference>
<dbReference type="GO" id="GO:0019545">
    <property type="term" value="P:L-arginine catabolic process to succinate"/>
    <property type="evidence" value="ECO:0007669"/>
    <property type="project" value="UniProtKB-UniRule"/>
</dbReference>
<name>A0A1I5LCA9_9GAMM</name>
<dbReference type="GO" id="GO:0016788">
    <property type="term" value="F:hydrolase activity, acting on ester bonds"/>
    <property type="evidence" value="ECO:0007669"/>
    <property type="project" value="UniProtKB-UniRule"/>
</dbReference>
<dbReference type="GO" id="GO:0009017">
    <property type="term" value="F:succinylglutamate desuccinylase activity"/>
    <property type="evidence" value="ECO:0007669"/>
    <property type="project" value="UniProtKB-EC"/>
</dbReference>
<evidence type="ECO:0000256" key="2">
    <source>
        <dbReference type="ARBA" id="ARBA00022723"/>
    </source>
</evidence>
<feature type="binding site" evidence="5">
    <location>
        <position position="60"/>
    </location>
    <ligand>
        <name>Zn(2+)</name>
        <dbReference type="ChEBI" id="CHEBI:29105"/>
    </ligand>
</feature>
<organism evidence="8 9">
    <name type="scientific">Enterovibrio norvegicus DSM 15893</name>
    <dbReference type="NCBI Taxonomy" id="1121869"/>
    <lineage>
        <taxon>Bacteria</taxon>
        <taxon>Pseudomonadati</taxon>
        <taxon>Pseudomonadota</taxon>
        <taxon>Gammaproteobacteria</taxon>
        <taxon>Vibrionales</taxon>
        <taxon>Vibrionaceae</taxon>
        <taxon>Enterovibrio</taxon>
    </lineage>
</organism>
<evidence type="ECO:0000256" key="4">
    <source>
        <dbReference type="ARBA" id="ARBA00022833"/>
    </source>
</evidence>
<feature type="domain" description="AstE/AspA barrel-sandwich hybrid" evidence="6">
    <location>
        <begin position="261"/>
        <end position="334"/>
    </location>
</feature>